<accession>K4KFQ9</accession>
<keyword evidence="2" id="KW-1185">Reference proteome</keyword>
<dbReference type="InterPro" id="IPR015867">
    <property type="entry name" value="N-reg_PII/ATP_PRibTrfase_C"/>
</dbReference>
<evidence type="ECO:0000313" key="2">
    <source>
        <dbReference type="Proteomes" id="UP000000466"/>
    </source>
</evidence>
<dbReference type="InterPro" id="IPR036069">
    <property type="entry name" value="DUF34/NIF3_sf"/>
</dbReference>
<dbReference type="EMBL" id="CP003746">
    <property type="protein sequence ID" value="AFU97914.1"/>
    <property type="molecule type" value="Genomic_DNA"/>
</dbReference>
<dbReference type="RefSeq" id="WP_015046087.1">
    <property type="nucleotide sequence ID" value="NC_018868.3"/>
</dbReference>
<proteinExistence type="predicted"/>
<organism evidence="1 2">
    <name type="scientific">Simiduia agarivorans (strain DSM 21679 / JCM 13881 / BCRC 17597 / SA1)</name>
    <dbReference type="NCBI Taxonomy" id="1117647"/>
    <lineage>
        <taxon>Bacteria</taxon>
        <taxon>Pseudomonadati</taxon>
        <taxon>Pseudomonadota</taxon>
        <taxon>Gammaproteobacteria</taxon>
        <taxon>Cellvibrionales</taxon>
        <taxon>Cellvibrionaceae</taxon>
        <taxon>Simiduia</taxon>
    </lineage>
</organism>
<gene>
    <name evidence="1" type="ordered locus">M5M_03525</name>
</gene>
<sequence>MYKLGFYVPESHLDAVKQALFAAGAGRIGQYEHCCWQVLGTGQFRPGTGADPHIGTVGKLEQLAEYRVEMVVADAFIKAAVAALKASHPYEEPAYDVVALCEF</sequence>
<reference evidence="1 2" key="1">
    <citation type="journal article" date="2013" name="Genome Announc.">
        <title>Complete genome sequence of Simiduia agarivorans SA1(T), a marine bacterium able to degrade a variety of polysaccharides.</title>
        <authorList>
            <person name="Lin S.Y."/>
            <person name="Shieh W.Y."/>
            <person name="Chen J.S."/>
            <person name="Tang S.L."/>
        </authorList>
    </citation>
    <scope>NUCLEOTIDE SEQUENCE [LARGE SCALE GENOMIC DNA]</scope>
    <source>
        <strain evidence="2">DSM 21679 / JCM 13881 / BCRC 17597 / SA1</strain>
    </source>
</reference>
<protein>
    <recommendedName>
        <fullName evidence="3">NGG1p interacting factor NIF3</fullName>
    </recommendedName>
</protein>
<dbReference type="Gene3D" id="3.30.70.120">
    <property type="match status" value="1"/>
</dbReference>
<dbReference type="HOGENOM" id="CLU_120084_3_0_6"/>
<dbReference type="eggNOG" id="COG3323">
    <property type="taxonomic scope" value="Bacteria"/>
</dbReference>
<dbReference type="KEGG" id="saga:M5M_03525"/>
<dbReference type="Proteomes" id="UP000000466">
    <property type="component" value="Chromosome"/>
</dbReference>
<evidence type="ECO:0008006" key="3">
    <source>
        <dbReference type="Google" id="ProtNLM"/>
    </source>
</evidence>
<name>K4KFQ9_SIMAS</name>
<dbReference type="SUPFAM" id="SSF102705">
    <property type="entry name" value="NIF3 (NGG1p interacting factor 3)-like"/>
    <property type="match status" value="1"/>
</dbReference>
<dbReference type="STRING" id="1117647.M5M_03525"/>
<dbReference type="PANTHER" id="PTHR41774:SF1">
    <property type="entry name" value="NGG1P INTERACTING FACTOR NIF3"/>
    <property type="match status" value="1"/>
</dbReference>
<dbReference type="PANTHER" id="PTHR41774">
    <property type="match status" value="1"/>
</dbReference>
<dbReference type="FunFam" id="3.30.70.120:FF:000006">
    <property type="entry name" value="GTP cyclohydrolase 1 type 2 homolog"/>
    <property type="match status" value="1"/>
</dbReference>
<evidence type="ECO:0000313" key="1">
    <source>
        <dbReference type="EMBL" id="AFU97914.1"/>
    </source>
</evidence>
<dbReference type="AlphaFoldDB" id="K4KFQ9"/>
<dbReference type="OrthoDB" id="9795763at2"/>